<name>J6EPA2_TRIAS</name>
<dbReference type="RefSeq" id="XP_014177355.1">
    <property type="nucleotide sequence ID" value="XM_014321880.1"/>
</dbReference>
<dbReference type="GeneID" id="25988585"/>
<reference evidence="4 5" key="1">
    <citation type="journal article" date="2012" name="Eukaryot. Cell">
        <title>Draft genome sequence of CBS 2479, the standard type strain of Trichosporon asahii.</title>
        <authorList>
            <person name="Yang R.Y."/>
            <person name="Li H.T."/>
            <person name="Zhu H."/>
            <person name="Zhou G.P."/>
            <person name="Wang M."/>
            <person name="Wang L."/>
        </authorList>
    </citation>
    <scope>NUCLEOTIDE SEQUENCE [LARGE SCALE GENOMIC DNA]</scope>
    <source>
        <strain evidence="5">ATCC 90039 / CBS 2479 / JCM 2466 / KCTC 7840 / NCYC 2677 / UAMH 7654</strain>
    </source>
</reference>
<evidence type="ECO:0000313" key="5">
    <source>
        <dbReference type="Proteomes" id="UP000002748"/>
    </source>
</evidence>
<feature type="domain" description="Peptidoglycan binding-like" evidence="3">
    <location>
        <begin position="47"/>
        <end position="94"/>
    </location>
</feature>
<gene>
    <name evidence="4" type="ORF">A1Q1_05073</name>
</gene>
<evidence type="ECO:0000259" key="3">
    <source>
        <dbReference type="Pfam" id="PF01471"/>
    </source>
</evidence>
<dbReference type="InterPro" id="IPR036366">
    <property type="entry name" value="PGBDSf"/>
</dbReference>
<keyword evidence="2" id="KW-0732">Signal</keyword>
<evidence type="ECO:0000313" key="4">
    <source>
        <dbReference type="EMBL" id="EJT46244.1"/>
    </source>
</evidence>
<comment type="caution">
    <text evidence="4">The sequence shown here is derived from an EMBL/GenBank/DDBJ whole genome shotgun (WGS) entry which is preliminary data.</text>
</comment>
<proteinExistence type="predicted"/>
<dbReference type="SUPFAM" id="SSF47090">
    <property type="entry name" value="PGBD-like"/>
    <property type="match status" value="1"/>
</dbReference>
<keyword evidence="4" id="KW-0645">Protease</keyword>
<dbReference type="Gene3D" id="1.10.101.10">
    <property type="entry name" value="PGBD-like superfamily/PGBD"/>
    <property type="match status" value="1"/>
</dbReference>
<dbReference type="Proteomes" id="UP000002748">
    <property type="component" value="Unassembled WGS sequence"/>
</dbReference>
<sequence length="122" mass="12425">MLLSTLLSFATLALSVVGVPHERRGVGGLDAGAFAGDGAGSRRITALQYLLLDHQAVGVDGIWGPETSDAVQSFQSKSGLEADSIPGPATLGALASVVQQGSKGNAPAGDRRGRHRGKGYVE</sequence>
<keyword evidence="4" id="KW-0378">Hydrolase</keyword>
<feature type="signal peptide" evidence="2">
    <location>
        <begin position="1"/>
        <end position="18"/>
    </location>
</feature>
<dbReference type="InterPro" id="IPR036365">
    <property type="entry name" value="PGBD-like_sf"/>
</dbReference>
<feature type="region of interest" description="Disordered" evidence="1">
    <location>
        <begin position="100"/>
        <end position="122"/>
    </location>
</feature>
<dbReference type="GO" id="GO:0004180">
    <property type="term" value="F:carboxypeptidase activity"/>
    <property type="evidence" value="ECO:0007669"/>
    <property type="project" value="UniProtKB-KW"/>
</dbReference>
<dbReference type="Pfam" id="PF01471">
    <property type="entry name" value="PG_binding_1"/>
    <property type="match status" value="1"/>
</dbReference>
<evidence type="ECO:0000256" key="2">
    <source>
        <dbReference type="SAM" id="SignalP"/>
    </source>
</evidence>
<dbReference type="InterPro" id="IPR002477">
    <property type="entry name" value="Peptidoglycan-bd-like"/>
</dbReference>
<keyword evidence="4" id="KW-0121">Carboxypeptidase</keyword>
<dbReference type="HOGENOM" id="CLU_2028346_0_0_1"/>
<evidence type="ECO:0000256" key="1">
    <source>
        <dbReference type="SAM" id="MobiDB-lite"/>
    </source>
</evidence>
<feature type="compositionally biased region" description="Basic residues" evidence="1">
    <location>
        <begin position="112"/>
        <end position="122"/>
    </location>
</feature>
<dbReference type="VEuPathDB" id="FungiDB:A1Q1_05073"/>
<dbReference type="KEGG" id="tasa:A1Q1_05073"/>
<accession>J6EPA2</accession>
<dbReference type="EMBL" id="ALBS01000297">
    <property type="protein sequence ID" value="EJT46244.1"/>
    <property type="molecule type" value="Genomic_DNA"/>
</dbReference>
<organism evidence="4 5">
    <name type="scientific">Trichosporon asahii var. asahii (strain ATCC 90039 / CBS 2479 / JCM 2466 / KCTC 7840 / NBRC 103889/ NCYC 2677 / UAMH 7654)</name>
    <name type="common">Yeast</name>
    <dbReference type="NCBI Taxonomy" id="1186058"/>
    <lineage>
        <taxon>Eukaryota</taxon>
        <taxon>Fungi</taxon>
        <taxon>Dikarya</taxon>
        <taxon>Basidiomycota</taxon>
        <taxon>Agaricomycotina</taxon>
        <taxon>Tremellomycetes</taxon>
        <taxon>Trichosporonales</taxon>
        <taxon>Trichosporonaceae</taxon>
        <taxon>Trichosporon</taxon>
    </lineage>
</organism>
<feature type="chain" id="PRO_5003787252" evidence="2">
    <location>
        <begin position="19"/>
        <end position="122"/>
    </location>
</feature>
<dbReference type="AlphaFoldDB" id="J6EPA2"/>
<protein>
    <submittedName>
        <fullName evidence="4">Peptidase M15B and M15C DD-carboxypeptidase VanY/endolysin</fullName>
    </submittedName>
</protein>